<name>A0A9P9FWU6_FUSRE</name>
<keyword evidence="1" id="KW-1133">Transmembrane helix</keyword>
<comment type="caution">
    <text evidence="2">The sequence shown here is derived from an EMBL/GenBank/DDBJ whole genome shotgun (WGS) entry which is preliminary data.</text>
</comment>
<evidence type="ECO:0000313" key="3">
    <source>
        <dbReference type="Proteomes" id="UP000720189"/>
    </source>
</evidence>
<protein>
    <submittedName>
        <fullName evidence="2">Uncharacterized protein</fullName>
    </submittedName>
</protein>
<dbReference type="EMBL" id="JAGMUX010000028">
    <property type="protein sequence ID" value="KAH7220489.1"/>
    <property type="molecule type" value="Genomic_DNA"/>
</dbReference>
<reference evidence="2" key="1">
    <citation type="journal article" date="2021" name="Nat. Commun.">
        <title>Genetic determinants of endophytism in the Arabidopsis root mycobiome.</title>
        <authorList>
            <person name="Mesny F."/>
            <person name="Miyauchi S."/>
            <person name="Thiergart T."/>
            <person name="Pickel B."/>
            <person name="Atanasova L."/>
            <person name="Karlsson M."/>
            <person name="Huettel B."/>
            <person name="Barry K.W."/>
            <person name="Haridas S."/>
            <person name="Chen C."/>
            <person name="Bauer D."/>
            <person name="Andreopoulos W."/>
            <person name="Pangilinan J."/>
            <person name="LaButti K."/>
            <person name="Riley R."/>
            <person name="Lipzen A."/>
            <person name="Clum A."/>
            <person name="Drula E."/>
            <person name="Henrissat B."/>
            <person name="Kohler A."/>
            <person name="Grigoriev I.V."/>
            <person name="Martin F.M."/>
            <person name="Hacquard S."/>
        </authorList>
    </citation>
    <scope>NUCLEOTIDE SEQUENCE</scope>
    <source>
        <strain evidence="2">MPI-CAGE-AT-0023</strain>
    </source>
</reference>
<keyword evidence="1" id="KW-0812">Transmembrane</keyword>
<evidence type="ECO:0000313" key="2">
    <source>
        <dbReference type="EMBL" id="KAH7220489.1"/>
    </source>
</evidence>
<organism evidence="2 3">
    <name type="scientific">Fusarium redolens</name>
    <dbReference type="NCBI Taxonomy" id="48865"/>
    <lineage>
        <taxon>Eukaryota</taxon>
        <taxon>Fungi</taxon>
        <taxon>Dikarya</taxon>
        <taxon>Ascomycota</taxon>
        <taxon>Pezizomycotina</taxon>
        <taxon>Sordariomycetes</taxon>
        <taxon>Hypocreomycetidae</taxon>
        <taxon>Hypocreales</taxon>
        <taxon>Nectriaceae</taxon>
        <taxon>Fusarium</taxon>
        <taxon>Fusarium redolens species complex</taxon>
    </lineage>
</organism>
<dbReference type="GeneID" id="70231530"/>
<proteinExistence type="predicted"/>
<dbReference type="AlphaFoldDB" id="A0A9P9FWU6"/>
<gene>
    <name evidence="2" type="ORF">BKA55DRAFT_743961</name>
</gene>
<dbReference type="Proteomes" id="UP000720189">
    <property type="component" value="Unassembled WGS sequence"/>
</dbReference>
<evidence type="ECO:0000256" key="1">
    <source>
        <dbReference type="SAM" id="Phobius"/>
    </source>
</evidence>
<sequence>MPFLDQYAHILLQHATIPHETFLNKETKTLVDGLEGVFDIDDFCWALEDLLQTIYADAWAIGVGIILIIHMGTLSAGVEFLLDIVRRWPRRSHACDVPEELDAKHTKELSCQPLDLKWLDKLRNDIERFGLRNHTQPKLGEITNLTTMVPVAIQGVTRLAGFAGIPTPPNQNGFLSYLGIHSPPKTLPAADIQSLTSIIQNLIGIASAASTFAARQHDVLSQEDDFRTWLTLGEK</sequence>
<accession>A0A9P9FWU6</accession>
<feature type="transmembrane region" description="Helical" evidence="1">
    <location>
        <begin position="58"/>
        <end position="82"/>
    </location>
</feature>
<keyword evidence="1" id="KW-0472">Membrane</keyword>
<keyword evidence="3" id="KW-1185">Reference proteome</keyword>
<dbReference type="RefSeq" id="XP_046042093.1">
    <property type="nucleotide sequence ID" value="XM_046201576.1"/>
</dbReference>